<gene>
    <name evidence="1" type="ORF">NM688_g603</name>
</gene>
<comment type="caution">
    <text evidence="1">The sequence shown here is derived from an EMBL/GenBank/DDBJ whole genome shotgun (WGS) entry which is preliminary data.</text>
</comment>
<name>A0ACC1TE46_9APHY</name>
<dbReference type="Proteomes" id="UP001148662">
    <property type="component" value="Unassembled WGS sequence"/>
</dbReference>
<dbReference type="EMBL" id="JANHOG010000052">
    <property type="protein sequence ID" value="KAJ3558999.1"/>
    <property type="molecule type" value="Genomic_DNA"/>
</dbReference>
<evidence type="ECO:0000313" key="1">
    <source>
        <dbReference type="EMBL" id="KAJ3558999.1"/>
    </source>
</evidence>
<proteinExistence type="predicted"/>
<protein>
    <submittedName>
        <fullName evidence="1">Uncharacterized protein</fullName>
    </submittedName>
</protein>
<keyword evidence="2" id="KW-1185">Reference proteome</keyword>
<evidence type="ECO:0000313" key="2">
    <source>
        <dbReference type="Proteomes" id="UP001148662"/>
    </source>
</evidence>
<accession>A0ACC1TE46</accession>
<organism evidence="1 2">
    <name type="scientific">Phlebia brevispora</name>
    <dbReference type="NCBI Taxonomy" id="194682"/>
    <lineage>
        <taxon>Eukaryota</taxon>
        <taxon>Fungi</taxon>
        <taxon>Dikarya</taxon>
        <taxon>Basidiomycota</taxon>
        <taxon>Agaricomycotina</taxon>
        <taxon>Agaricomycetes</taxon>
        <taxon>Polyporales</taxon>
        <taxon>Meruliaceae</taxon>
        <taxon>Phlebia</taxon>
    </lineage>
</organism>
<sequence length="141" mass="16506">MPADLDEDKDRWDCETILSTYSNLENHPRLIRARRTKPVAKIELDPKTGLPIVDGQKISARHRPIQPKQETDKEEEQPVRVTITRPKDEAKDDKKARKQAVKAERQARRVDKKANKERFSSEIKQQAKRLSEAEKKKMRKL</sequence>
<reference evidence="1" key="1">
    <citation type="submission" date="2022-07" db="EMBL/GenBank/DDBJ databases">
        <title>Genome Sequence of Phlebia brevispora.</title>
        <authorList>
            <person name="Buettner E."/>
        </authorList>
    </citation>
    <scope>NUCLEOTIDE SEQUENCE</scope>
    <source>
        <strain evidence="1">MPL23</strain>
    </source>
</reference>